<evidence type="ECO:0000313" key="2">
    <source>
        <dbReference type="Proteomes" id="UP000186394"/>
    </source>
</evidence>
<accession>A0A1Q8VQU0</accession>
<proteinExistence type="predicted"/>
<protein>
    <submittedName>
        <fullName evidence="1">Serine/arginine repetitive matrix protein 1</fullName>
    </submittedName>
</protein>
<dbReference type="OrthoDB" id="3252742at2"/>
<sequence length="470" mass="51400">MRFSAANLRHLCVRLARTIFRSRSLTAALVLIMVTASLSLAQAWARQGPVMASSLTEPKAPAFSTWQAPAETNETISCGPSTDTRPPAGATWREAWRLTTDTTQDMQISFPHVSRCGKYFVVQSATYDSPSILKGYVLENGHLKELWKAPPKIIHTWGSNPWWGGHMLLKHEILNPATGTIEKAPWSTNDYPYIMSPDLVLTCNMYGHTNHCAAWEWNNGAPKQRWERQYDKQVEPVAFGVAGDTSAPSPLVELSQPKGNGWESVGTGIMNLSDGTVTALPDELFPGERADYIPARDGWIRIPKKSGTAETYSLQGERIGTFPLSGSNAPLLISESGIPTLEQFQKAYESGDTSWAKYVIECTTKDACTFNGTPVTLPFERSFVYPPGRGELQIHWNLSSDQQVLAVSTYTISGAGQEVNNKTSLVIDTQTARVITPPTSSSHIITSLGDSGLLVGIQGAEIVGYTPKHS</sequence>
<comment type="caution">
    <text evidence="1">The sequence shown here is derived from an EMBL/GenBank/DDBJ whole genome shotgun (WGS) entry which is preliminary data.</text>
</comment>
<evidence type="ECO:0000313" key="1">
    <source>
        <dbReference type="EMBL" id="OLO50458.1"/>
    </source>
</evidence>
<dbReference type="EMBL" id="MSKL01000007">
    <property type="protein sequence ID" value="OLO50458.1"/>
    <property type="molecule type" value="Genomic_DNA"/>
</dbReference>
<dbReference type="Proteomes" id="UP000186394">
    <property type="component" value="Unassembled WGS sequence"/>
</dbReference>
<reference evidence="1 2" key="1">
    <citation type="submission" date="2016-12" db="EMBL/GenBank/DDBJ databases">
        <title>Genomic comparison of strains in the 'Actinomyces naeslundii' group.</title>
        <authorList>
            <person name="Mughal S.R."/>
            <person name="Do T."/>
            <person name="Gilbert S.C."/>
            <person name="Witherden E.A."/>
            <person name="Didelot X."/>
            <person name="Beighton D."/>
        </authorList>
    </citation>
    <scope>NUCLEOTIDE SEQUENCE [LARGE SCALE GENOMIC DNA]</scope>
    <source>
        <strain evidence="1 2">P6N</strain>
    </source>
</reference>
<name>A0A1Q8VQU0_9ACTO</name>
<gene>
    <name evidence="1" type="ORF">BKH28_03215</name>
</gene>
<organism evidence="1 2">
    <name type="scientific">Actinomyces oris</name>
    <dbReference type="NCBI Taxonomy" id="544580"/>
    <lineage>
        <taxon>Bacteria</taxon>
        <taxon>Bacillati</taxon>
        <taxon>Actinomycetota</taxon>
        <taxon>Actinomycetes</taxon>
        <taxon>Actinomycetales</taxon>
        <taxon>Actinomycetaceae</taxon>
        <taxon>Actinomyces</taxon>
    </lineage>
</organism>
<dbReference type="AlphaFoldDB" id="A0A1Q8VQU0"/>